<dbReference type="Proteomes" id="UP000593765">
    <property type="component" value="Chromosome"/>
</dbReference>
<organism evidence="8 9">
    <name type="scientific">Humisphaera borealis</name>
    <dbReference type="NCBI Taxonomy" id="2807512"/>
    <lineage>
        <taxon>Bacteria</taxon>
        <taxon>Pseudomonadati</taxon>
        <taxon>Planctomycetota</taxon>
        <taxon>Phycisphaerae</taxon>
        <taxon>Tepidisphaerales</taxon>
        <taxon>Tepidisphaeraceae</taxon>
        <taxon>Humisphaera</taxon>
    </lineage>
</organism>
<accession>A0A7M2WSN4</accession>
<dbReference type="PANTHER" id="PTHR35889">
    <property type="entry name" value="CYCLOINULO-OLIGOSACCHARIDE FRUCTANOTRANSFERASE-RELATED"/>
    <property type="match status" value="1"/>
</dbReference>
<proteinExistence type="predicted"/>
<dbReference type="PANTHER" id="PTHR35889:SF3">
    <property type="entry name" value="F-BOX DOMAIN-CONTAINING PROTEIN"/>
    <property type="match status" value="1"/>
</dbReference>
<dbReference type="InterPro" id="IPR022655">
    <property type="entry name" value="DUF1553"/>
</dbReference>
<evidence type="ECO:0000256" key="1">
    <source>
        <dbReference type="ARBA" id="ARBA00022617"/>
    </source>
</evidence>
<reference evidence="8 9" key="1">
    <citation type="submission" date="2020-10" db="EMBL/GenBank/DDBJ databases">
        <title>Wide distribution of Phycisphaera-like planctomycetes from WD2101 soil group in peatlands and genome analysis of the first cultivated representative.</title>
        <authorList>
            <person name="Dedysh S.N."/>
            <person name="Beletsky A.V."/>
            <person name="Ivanova A."/>
            <person name="Kulichevskaya I.S."/>
            <person name="Suzina N.E."/>
            <person name="Philippov D.A."/>
            <person name="Rakitin A.L."/>
            <person name="Mardanov A.V."/>
            <person name="Ravin N.V."/>
        </authorList>
    </citation>
    <scope>NUCLEOTIDE SEQUENCE [LARGE SCALE GENOMIC DNA]</scope>
    <source>
        <strain evidence="8 9">M1803</strain>
    </source>
</reference>
<dbReference type="EMBL" id="CP063458">
    <property type="protein sequence ID" value="QOV88518.1"/>
    <property type="molecule type" value="Genomic_DNA"/>
</dbReference>
<keyword evidence="5" id="KW-0175">Coiled coil</keyword>
<evidence type="ECO:0000256" key="3">
    <source>
        <dbReference type="ARBA" id="ARBA00023004"/>
    </source>
</evidence>
<sequence length="771" mass="84612">MVPSPTHAAAPSPDFVTTIQPIFAASCIECHGATKQKGGLRLDSRAAAMKGGTTGVSILPGKGADSYLVHRLKGLGDEPKMPEKKPALSAEQIAAVVAWIDAGAVWPDSAAGEATAGVTHWSFRKPVRVDPPATAQQGWVRNPIDAFVLAKLEAAKLKPSAEAVKETLLRRVHLDITGLPPTPAEIDAFLADKSPDAYEKVVNRLLDSPAYGERWGKHWLDQARYADSNGYSVDAPREIWKYRDWVIDAINRDLPFDQFTIQQLAGDLLPKPTLDQKVATGFHRNTMINQEGGIDPEQFRVEAVIDRVGTTGTVWLGLSIACAQCHNHKFDPISQKEYYRMMAFLNNQDDATLKLADAAQQKAHAAKLKAAEAEYKKMEAEAKASPDGGKSRAVELGIRKRELADLKKQTGPSTMVLEERKTPRENFLFIKGDFTRRGEDVTPGTPAVLPPLESKPQSTPNRMDLANWLVSPENPLTARVTVNRMWMRYFGRGLVETENDFGTQGTPPSHPELLDWLAKEFQRVGWSQKSMHRLIATSATYRQASLARADLTEADPYNKLLGRQNRFRLDAEIVRDVALSASGLRVDKVGGPSVFPPIPAGVMGLGQVKREWKPSVGPDRYRRGMYTFLYRATPHPLLSGFDAPDGTSTCTRRLRSNTPLQSLMTLNDEAFVEFARALATRVLVGGLADTDDTSRIAAAFRLSTGRVPDAQERQILAGLLARQRAAFAADIKGAELLCGGVPPKGIEKPDFAAWIIVARAVLNLDETVTRE</sequence>
<evidence type="ECO:0000313" key="9">
    <source>
        <dbReference type="Proteomes" id="UP000593765"/>
    </source>
</evidence>
<keyword evidence="9" id="KW-1185">Reference proteome</keyword>
<evidence type="ECO:0000256" key="6">
    <source>
        <dbReference type="SAM" id="MobiDB-lite"/>
    </source>
</evidence>
<dbReference type="SUPFAM" id="SSF46626">
    <property type="entry name" value="Cytochrome c"/>
    <property type="match status" value="1"/>
</dbReference>
<protein>
    <submittedName>
        <fullName evidence="8">PSD1 domain-containing protein</fullName>
    </submittedName>
</protein>
<dbReference type="InterPro" id="IPR011429">
    <property type="entry name" value="Cyt_c_Planctomycete-type"/>
</dbReference>
<dbReference type="InterPro" id="IPR036909">
    <property type="entry name" value="Cyt_c-like_dom_sf"/>
</dbReference>
<evidence type="ECO:0000256" key="4">
    <source>
        <dbReference type="PROSITE-ProRule" id="PRU00433"/>
    </source>
</evidence>
<evidence type="ECO:0000256" key="5">
    <source>
        <dbReference type="SAM" id="Coils"/>
    </source>
</evidence>
<name>A0A7M2WSN4_9BACT</name>
<evidence type="ECO:0000313" key="8">
    <source>
        <dbReference type="EMBL" id="QOV88518.1"/>
    </source>
</evidence>
<dbReference type="GO" id="GO:0009055">
    <property type="term" value="F:electron transfer activity"/>
    <property type="evidence" value="ECO:0007669"/>
    <property type="project" value="InterPro"/>
</dbReference>
<keyword evidence="2 4" id="KW-0479">Metal-binding</keyword>
<dbReference type="Pfam" id="PF07587">
    <property type="entry name" value="PSD1"/>
    <property type="match status" value="1"/>
</dbReference>
<dbReference type="Pfam" id="PF07583">
    <property type="entry name" value="PSCyt2"/>
    <property type="match status" value="1"/>
</dbReference>
<dbReference type="GO" id="GO:0020037">
    <property type="term" value="F:heme binding"/>
    <property type="evidence" value="ECO:0007669"/>
    <property type="project" value="InterPro"/>
</dbReference>
<feature type="domain" description="Cytochrome c" evidence="7">
    <location>
        <begin position="14"/>
        <end position="104"/>
    </location>
</feature>
<dbReference type="Pfam" id="PF07635">
    <property type="entry name" value="PSCyt1"/>
    <property type="match status" value="1"/>
</dbReference>
<dbReference type="Gene3D" id="1.10.760.10">
    <property type="entry name" value="Cytochrome c-like domain"/>
    <property type="match status" value="1"/>
</dbReference>
<dbReference type="InterPro" id="IPR011444">
    <property type="entry name" value="DUF1549"/>
</dbReference>
<dbReference type="RefSeq" id="WP_206291505.1">
    <property type="nucleotide sequence ID" value="NZ_CP063458.1"/>
</dbReference>
<gene>
    <name evidence="8" type="ORF">IPV69_20070</name>
</gene>
<evidence type="ECO:0000256" key="2">
    <source>
        <dbReference type="ARBA" id="ARBA00022723"/>
    </source>
</evidence>
<keyword evidence="1 4" id="KW-0349">Heme</keyword>
<evidence type="ECO:0000259" key="7">
    <source>
        <dbReference type="PROSITE" id="PS51007"/>
    </source>
</evidence>
<dbReference type="GO" id="GO:0046872">
    <property type="term" value="F:metal ion binding"/>
    <property type="evidence" value="ECO:0007669"/>
    <property type="project" value="UniProtKB-KW"/>
</dbReference>
<feature type="coiled-coil region" evidence="5">
    <location>
        <begin position="356"/>
        <end position="383"/>
    </location>
</feature>
<dbReference type="AlphaFoldDB" id="A0A7M2WSN4"/>
<dbReference type="PROSITE" id="PS51007">
    <property type="entry name" value="CYTC"/>
    <property type="match status" value="1"/>
</dbReference>
<dbReference type="KEGG" id="hbs:IPV69_20070"/>
<dbReference type="InterPro" id="IPR009056">
    <property type="entry name" value="Cyt_c-like_dom"/>
</dbReference>
<feature type="region of interest" description="Disordered" evidence="6">
    <location>
        <begin position="439"/>
        <end position="459"/>
    </location>
</feature>
<keyword evidence="3 4" id="KW-0408">Iron</keyword>